<sequence>NDTISQKIRVIIDDNHVYPEPVSLYPLDSLFVDSLFSGYMVRWWNSGDQYFKKYILQKSTDPLMRENIEVFSTEIKSTVQYDDYEYSDETVVYYRIIIEDIFGKQTAGNVVSTSMIPMPPQWNIQSVRYTTNSLTVNWANPEFAQYYSHQLLFSDQKNGNFEILAEYNNPIMGQYEEQYFHLSENWFSILTEDSLGQKSVSEPYMHPPPQVPDIDSVLYYDNSFRLQWQKEPDIDFANYQILSTEDENPFNLSEITFITNQTEDTLNYNNIIMGEYYLFQIITTDVWSLETRCPVIMASSFNKFEITEDNGSMDILYSVLTNEQGEYISVGQYNQSSSWYLKVNEDGDIKVSNNLGSSNSVFNSITEISGGDYYV</sequence>
<proteinExistence type="predicted"/>
<name>A0A382N149_9ZZZZ</name>
<evidence type="ECO:0000313" key="1">
    <source>
        <dbReference type="EMBL" id="SVC54520.1"/>
    </source>
</evidence>
<dbReference type="AlphaFoldDB" id="A0A382N149"/>
<reference evidence="1" key="1">
    <citation type="submission" date="2018-05" db="EMBL/GenBank/DDBJ databases">
        <authorList>
            <person name="Lanie J.A."/>
            <person name="Ng W.-L."/>
            <person name="Kazmierczak K.M."/>
            <person name="Andrzejewski T.M."/>
            <person name="Davidsen T.M."/>
            <person name="Wayne K.J."/>
            <person name="Tettelin H."/>
            <person name="Glass J.I."/>
            <person name="Rusch D."/>
            <person name="Podicherti R."/>
            <person name="Tsui H.-C.T."/>
            <person name="Winkler M.E."/>
        </authorList>
    </citation>
    <scope>NUCLEOTIDE SEQUENCE</scope>
</reference>
<evidence type="ECO:0008006" key="2">
    <source>
        <dbReference type="Google" id="ProtNLM"/>
    </source>
</evidence>
<gene>
    <name evidence="1" type="ORF">METZ01_LOCUS307374</name>
</gene>
<feature type="non-terminal residue" evidence="1">
    <location>
        <position position="1"/>
    </location>
</feature>
<feature type="non-terminal residue" evidence="1">
    <location>
        <position position="375"/>
    </location>
</feature>
<dbReference type="EMBL" id="UINC01097096">
    <property type="protein sequence ID" value="SVC54520.1"/>
    <property type="molecule type" value="Genomic_DNA"/>
</dbReference>
<accession>A0A382N149</accession>
<organism evidence="1">
    <name type="scientific">marine metagenome</name>
    <dbReference type="NCBI Taxonomy" id="408172"/>
    <lineage>
        <taxon>unclassified sequences</taxon>
        <taxon>metagenomes</taxon>
        <taxon>ecological metagenomes</taxon>
    </lineage>
</organism>
<protein>
    <recommendedName>
        <fullName evidence="2">Fibronectin type-III domain-containing protein</fullName>
    </recommendedName>
</protein>